<gene>
    <name evidence="2" type="primary">gatD</name>
    <name evidence="4" type="ORF">CBF36_06325</name>
</gene>
<dbReference type="PROSITE" id="PS51274">
    <property type="entry name" value="GATASE_COBBQ"/>
    <property type="match status" value="1"/>
</dbReference>
<dbReference type="EMBL" id="NGJT01000009">
    <property type="protein sequence ID" value="RST94248.1"/>
    <property type="molecule type" value="Genomic_DNA"/>
</dbReference>
<feature type="binding site" evidence="2">
    <location>
        <position position="131"/>
    </location>
    <ligand>
        <name>substrate</name>
    </ligand>
</feature>
<dbReference type="HAMAP" id="MF_02213">
    <property type="entry name" value="Lipid_II_synth_GatD"/>
    <property type="match status" value="1"/>
</dbReference>
<evidence type="ECO:0000259" key="3">
    <source>
        <dbReference type="Pfam" id="PF07685"/>
    </source>
</evidence>
<dbReference type="EC" id="3.5.1.2" evidence="2"/>
<dbReference type="GO" id="GO:0009236">
    <property type="term" value="P:cobalamin biosynthetic process"/>
    <property type="evidence" value="ECO:0007669"/>
    <property type="project" value="InterPro"/>
</dbReference>
<dbReference type="Proteomes" id="UP000288490">
    <property type="component" value="Unassembled WGS sequence"/>
</dbReference>
<reference evidence="4 5" key="1">
    <citation type="submission" date="2017-05" db="EMBL/GenBank/DDBJ databases">
        <title>Vagococcus spp. assemblies.</title>
        <authorList>
            <person name="Gulvik C.A."/>
        </authorList>
    </citation>
    <scope>NUCLEOTIDE SEQUENCE [LARGE SCALE GENOMIC DNA]</scope>
    <source>
        <strain evidence="4 5">SS1994</strain>
    </source>
</reference>
<dbReference type="EC" id="6.3.5.13" evidence="2"/>
<feature type="active site" description="Nucleophile" evidence="2">
    <location>
        <position position="96"/>
    </location>
</feature>
<comment type="catalytic activity">
    <reaction evidence="2">
        <text>beta-D-GlcNAc-(1-&gt;4)-Mur2Ac(oyl-L-Ala-gamma-D-Glu-L-Lys-D-Ala-D-Ala)-di-trans,octa-cis-undecaprenyl diphosphate + L-glutamine + ATP + H2O = beta-D-GlcNAc-(1-&gt;4)-Mur2Ac(oyl-L-Ala-D-isoglutaminyl-L-Lys-D-Ala-D-Ala)-di-trans,octa-cis-undecaprenyl diphosphate + L-glutamate + ADP + phosphate + H(+)</text>
        <dbReference type="Rhea" id="RHEA:57928"/>
        <dbReference type="ChEBI" id="CHEBI:15377"/>
        <dbReference type="ChEBI" id="CHEBI:15378"/>
        <dbReference type="ChEBI" id="CHEBI:29985"/>
        <dbReference type="ChEBI" id="CHEBI:30616"/>
        <dbReference type="ChEBI" id="CHEBI:43474"/>
        <dbReference type="ChEBI" id="CHEBI:58359"/>
        <dbReference type="ChEBI" id="CHEBI:60033"/>
        <dbReference type="ChEBI" id="CHEBI:62233"/>
        <dbReference type="ChEBI" id="CHEBI:456216"/>
        <dbReference type="EC" id="6.3.5.13"/>
    </reaction>
</comment>
<keyword evidence="2" id="KW-0133">Cell shape</keyword>
<dbReference type="RefSeq" id="WP_125957582.1">
    <property type="nucleotide sequence ID" value="NZ_JAQEJV010000010.1"/>
</dbReference>
<comment type="subunit">
    <text evidence="2">Forms a heterodimer with MurT.</text>
</comment>
<dbReference type="InterPro" id="IPR033949">
    <property type="entry name" value="CobQ_GATase1"/>
</dbReference>
<accession>A0A429ZKN9</accession>
<feature type="active site" evidence="2">
    <location>
        <position position="195"/>
    </location>
</feature>
<dbReference type="OrthoDB" id="9782045at2"/>
<keyword evidence="2" id="KW-0378">Hydrolase</keyword>
<dbReference type="GO" id="GO:0009252">
    <property type="term" value="P:peptidoglycan biosynthetic process"/>
    <property type="evidence" value="ECO:0007669"/>
    <property type="project" value="UniProtKB-UniRule"/>
</dbReference>
<dbReference type="SUPFAM" id="SSF52317">
    <property type="entry name" value="Class I glutamine amidotransferase-like"/>
    <property type="match status" value="1"/>
</dbReference>
<comment type="catalytic activity">
    <reaction evidence="2">
        <text>L-glutamine + H2O = L-glutamate + NH4(+)</text>
        <dbReference type="Rhea" id="RHEA:15889"/>
        <dbReference type="ChEBI" id="CHEBI:15377"/>
        <dbReference type="ChEBI" id="CHEBI:28938"/>
        <dbReference type="ChEBI" id="CHEBI:29985"/>
        <dbReference type="ChEBI" id="CHEBI:58359"/>
        <dbReference type="EC" id="3.5.1.2"/>
    </reaction>
</comment>
<comment type="caution">
    <text evidence="4">The sequence shown here is derived from an EMBL/GenBank/DDBJ whole genome shotgun (WGS) entry which is preliminary data.</text>
</comment>
<keyword evidence="2" id="KW-0573">Peptidoglycan synthesis</keyword>
<evidence type="ECO:0000256" key="1">
    <source>
        <dbReference type="ARBA" id="ARBA00022962"/>
    </source>
</evidence>
<evidence type="ECO:0000313" key="4">
    <source>
        <dbReference type="EMBL" id="RST94248.1"/>
    </source>
</evidence>
<dbReference type="GO" id="GO:0071555">
    <property type="term" value="P:cell wall organization"/>
    <property type="evidence" value="ECO:0007669"/>
    <property type="project" value="UniProtKB-KW"/>
</dbReference>
<dbReference type="GO" id="GO:0140282">
    <property type="term" value="F:carbon-nitrogen ligase activity on lipid II"/>
    <property type="evidence" value="ECO:0007669"/>
    <property type="project" value="UniProtKB-UniRule"/>
</dbReference>
<evidence type="ECO:0000313" key="5">
    <source>
        <dbReference type="Proteomes" id="UP000288490"/>
    </source>
</evidence>
<dbReference type="GO" id="GO:0004359">
    <property type="term" value="F:glutaminase activity"/>
    <property type="evidence" value="ECO:0007669"/>
    <property type="project" value="UniProtKB-UniRule"/>
</dbReference>
<dbReference type="CDD" id="cd01750">
    <property type="entry name" value="GATase1_CobQ"/>
    <property type="match status" value="1"/>
</dbReference>
<name>A0A429ZKN9_9ENTE</name>
<protein>
    <recommendedName>
        <fullName evidence="2">Lipid II isoglutaminyl synthase (glutamine-hydrolyzing) subunit GatD</fullName>
        <ecNumber evidence="2">6.3.5.13</ecNumber>
    </recommendedName>
    <alternativeName>
        <fullName evidence="2">Lipid II isoglutaminyl synthase glutaminase subunit</fullName>
        <ecNumber evidence="2">3.5.1.2</ecNumber>
    </alternativeName>
</protein>
<keyword evidence="2" id="KW-0436">Ligase</keyword>
<comment type="function">
    <text evidence="2">The lipid II isoglutaminyl synthase complex catalyzes the formation of alpha-D-isoglutamine in the cell wall lipid II stem peptide. The GatD subunit catalyzes the hydrolysis of glutamine to glutamate and ammonia. The resulting ammonia molecule is channeled to the active site of MurT.</text>
</comment>
<dbReference type="InterPro" id="IPR043702">
    <property type="entry name" value="Lipid_II_synth_GatD"/>
</dbReference>
<sequence length="228" mass="25786">MSDYQLNFCHLYGNLLNTYGDNGNLLLLNYYAKKLGISIETEIISVFEDFDDTKYDFVFFGGGQDYEQKIVSEDIQSKKDSITRYIDNNGVMLAICGGFQLLGEYYIGADGEKINGISALPHYTLSQDNNRFIGDVEIYNEEFNETYYGFENHNGITFLGEGEKPLGTVVKGYGNNGKDKTEGVIYKNVMGSYFHGPLLAKNKQLALRILNMAMKRKYETTFSLEDLG</sequence>
<dbReference type="PANTHER" id="PTHR21343">
    <property type="entry name" value="DETHIOBIOTIN SYNTHETASE"/>
    <property type="match status" value="1"/>
</dbReference>
<dbReference type="AlphaFoldDB" id="A0A429ZKN9"/>
<proteinExistence type="inferred from homology"/>
<dbReference type="InterPro" id="IPR029062">
    <property type="entry name" value="Class_I_gatase-like"/>
</dbReference>
<dbReference type="PANTHER" id="PTHR21343:SF9">
    <property type="entry name" value="LIPID II ISOGLUTAMINYL SYNTHASE (GLUTAMINE-HYDROLYZING) SUBUNIT GATD"/>
    <property type="match status" value="1"/>
</dbReference>
<keyword evidence="5" id="KW-1185">Reference proteome</keyword>
<comment type="pathway">
    <text evidence="2">Cell wall biogenesis; peptidoglycan biosynthesis.</text>
</comment>
<dbReference type="GO" id="GO:0008360">
    <property type="term" value="P:regulation of cell shape"/>
    <property type="evidence" value="ECO:0007669"/>
    <property type="project" value="UniProtKB-KW"/>
</dbReference>
<comment type="similarity">
    <text evidence="2">Belongs to the CobB/CobQ family. GatD subfamily.</text>
</comment>
<feature type="domain" description="CobB/CobQ-like glutamine amidotransferase" evidence="3">
    <location>
        <begin position="9"/>
        <end position="202"/>
    </location>
</feature>
<organism evidence="4 5">
    <name type="scientific">Vagococcus bubulae</name>
    <dbReference type="NCBI Taxonomy" id="1977868"/>
    <lineage>
        <taxon>Bacteria</taxon>
        <taxon>Bacillati</taxon>
        <taxon>Bacillota</taxon>
        <taxon>Bacilli</taxon>
        <taxon>Lactobacillales</taxon>
        <taxon>Enterococcaceae</taxon>
        <taxon>Vagococcus</taxon>
    </lineage>
</organism>
<keyword evidence="2" id="KW-0961">Cell wall biogenesis/degradation</keyword>
<dbReference type="Gene3D" id="3.40.50.880">
    <property type="match status" value="1"/>
</dbReference>
<dbReference type="Pfam" id="PF07685">
    <property type="entry name" value="GATase_3"/>
    <property type="match status" value="1"/>
</dbReference>
<evidence type="ECO:0000256" key="2">
    <source>
        <dbReference type="HAMAP-Rule" id="MF_02213"/>
    </source>
</evidence>
<dbReference type="InterPro" id="IPR011698">
    <property type="entry name" value="GATase_3"/>
</dbReference>
<dbReference type="UniPathway" id="UPA00219"/>
<keyword evidence="1 2" id="KW-0315">Glutamine amidotransferase</keyword>